<dbReference type="Proteomes" id="UP000729402">
    <property type="component" value="Unassembled WGS sequence"/>
</dbReference>
<reference evidence="1" key="1">
    <citation type="journal article" date="2021" name="bioRxiv">
        <title>Whole Genome Assembly and Annotation of Northern Wild Rice, Zizania palustris L., Supports a Whole Genome Duplication in the Zizania Genus.</title>
        <authorList>
            <person name="Haas M."/>
            <person name="Kono T."/>
            <person name="Macchietto M."/>
            <person name="Millas R."/>
            <person name="McGilp L."/>
            <person name="Shao M."/>
            <person name="Duquette J."/>
            <person name="Hirsch C.N."/>
            <person name="Kimball J."/>
        </authorList>
    </citation>
    <scope>NUCLEOTIDE SEQUENCE</scope>
    <source>
        <tissue evidence="1">Fresh leaf tissue</tissue>
    </source>
</reference>
<reference evidence="1" key="2">
    <citation type="submission" date="2021-02" db="EMBL/GenBank/DDBJ databases">
        <authorList>
            <person name="Kimball J.A."/>
            <person name="Haas M.W."/>
            <person name="Macchietto M."/>
            <person name="Kono T."/>
            <person name="Duquette J."/>
            <person name="Shao M."/>
        </authorList>
    </citation>
    <scope>NUCLEOTIDE SEQUENCE</scope>
    <source>
        <tissue evidence="1">Fresh leaf tissue</tissue>
    </source>
</reference>
<keyword evidence="2" id="KW-1185">Reference proteome</keyword>
<accession>A0A8J5RCA0</accession>
<evidence type="ECO:0000313" key="1">
    <source>
        <dbReference type="EMBL" id="KAG8051281.1"/>
    </source>
</evidence>
<organism evidence="1 2">
    <name type="scientific">Zizania palustris</name>
    <name type="common">Northern wild rice</name>
    <dbReference type="NCBI Taxonomy" id="103762"/>
    <lineage>
        <taxon>Eukaryota</taxon>
        <taxon>Viridiplantae</taxon>
        <taxon>Streptophyta</taxon>
        <taxon>Embryophyta</taxon>
        <taxon>Tracheophyta</taxon>
        <taxon>Spermatophyta</taxon>
        <taxon>Magnoliopsida</taxon>
        <taxon>Liliopsida</taxon>
        <taxon>Poales</taxon>
        <taxon>Poaceae</taxon>
        <taxon>BOP clade</taxon>
        <taxon>Oryzoideae</taxon>
        <taxon>Oryzeae</taxon>
        <taxon>Zizaniinae</taxon>
        <taxon>Zizania</taxon>
    </lineage>
</organism>
<gene>
    <name evidence="1" type="ORF">GUJ93_ZPchr0009g197</name>
</gene>
<sequence>MHRLPPMPLDVTDLFPTSACDIGQTSGSLRVSDLFLMLPISSPSSVSISGFLHHRAHTTTPASSCVVEPASSFPMLVCPHRRLEQLLLDDVSAQASWPSLELPDHR</sequence>
<dbReference type="AlphaFoldDB" id="A0A8J5RCA0"/>
<dbReference type="EMBL" id="JAAALK010000289">
    <property type="protein sequence ID" value="KAG8051281.1"/>
    <property type="molecule type" value="Genomic_DNA"/>
</dbReference>
<comment type="caution">
    <text evidence="1">The sequence shown here is derived from an EMBL/GenBank/DDBJ whole genome shotgun (WGS) entry which is preliminary data.</text>
</comment>
<evidence type="ECO:0000313" key="2">
    <source>
        <dbReference type="Proteomes" id="UP000729402"/>
    </source>
</evidence>
<name>A0A8J5RCA0_ZIZPA</name>
<proteinExistence type="predicted"/>
<protein>
    <submittedName>
        <fullName evidence="1">Uncharacterized protein</fullName>
    </submittedName>
</protein>